<dbReference type="PROSITE" id="PS00630">
    <property type="entry name" value="IMP_2"/>
    <property type="match status" value="1"/>
</dbReference>
<organism evidence="5 6">
    <name type="scientific">Pseudoroseicyclus aestuarii</name>
    <dbReference type="NCBI Taxonomy" id="1795041"/>
    <lineage>
        <taxon>Bacteria</taxon>
        <taxon>Pseudomonadati</taxon>
        <taxon>Pseudomonadota</taxon>
        <taxon>Alphaproteobacteria</taxon>
        <taxon>Rhodobacterales</taxon>
        <taxon>Paracoccaceae</taxon>
        <taxon>Pseudoroseicyclus</taxon>
    </lineage>
</organism>
<dbReference type="Gene3D" id="3.30.540.10">
    <property type="entry name" value="Fructose-1,6-Bisphosphatase, subunit A, domain 1"/>
    <property type="match status" value="1"/>
</dbReference>
<dbReference type="GO" id="GO:0006020">
    <property type="term" value="P:inositol metabolic process"/>
    <property type="evidence" value="ECO:0007669"/>
    <property type="project" value="TreeGrafter"/>
</dbReference>
<dbReference type="EMBL" id="QJTE01000002">
    <property type="protein sequence ID" value="PYE84645.1"/>
    <property type="molecule type" value="Genomic_DNA"/>
</dbReference>
<name>A0A318STF6_9RHOB</name>
<proteinExistence type="inferred from homology"/>
<feature type="binding site" evidence="4">
    <location>
        <position position="89"/>
    </location>
    <ligand>
        <name>Mg(2+)</name>
        <dbReference type="ChEBI" id="CHEBI:18420"/>
        <label>1</label>
        <note>catalytic</note>
    </ligand>
</feature>
<dbReference type="Gene3D" id="3.40.190.80">
    <property type="match status" value="1"/>
</dbReference>
<dbReference type="GO" id="GO:0007165">
    <property type="term" value="P:signal transduction"/>
    <property type="evidence" value="ECO:0007669"/>
    <property type="project" value="TreeGrafter"/>
</dbReference>
<comment type="similarity">
    <text evidence="1">Belongs to the inositol monophosphatase superfamily.</text>
</comment>
<dbReference type="PRINTS" id="PR00377">
    <property type="entry name" value="IMPHPHTASES"/>
</dbReference>
<evidence type="ECO:0000313" key="6">
    <source>
        <dbReference type="Proteomes" id="UP000248311"/>
    </source>
</evidence>
<dbReference type="GO" id="GO:0046854">
    <property type="term" value="P:phosphatidylinositol phosphate biosynthetic process"/>
    <property type="evidence" value="ECO:0007669"/>
    <property type="project" value="InterPro"/>
</dbReference>
<gene>
    <name evidence="5" type="ORF">DFP88_102448</name>
</gene>
<dbReference type="InterPro" id="IPR000760">
    <property type="entry name" value="Inositol_monophosphatase-like"/>
</dbReference>
<dbReference type="CDD" id="cd01638">
    <property type="entry name" value="CysQ"/>
    <property type="match status" value="1"/>
</dbReference>
<keyword evidence="2 4" id="KW-0479">Metal-binding</keyword>
<accession>A0A318STF6</accession>
<dbReference type="SUPFAM" id="SSF56655">
    <property type="entry name" value="Carbohydrate phosphatase"/>
    <property type="match status" value="1"/>
</dbReference>
<dbReference type="GO" id="GO:0008934">
    <property type="term" value="F:inositol monophosphate 1-phosphatase activity"/>
    <property type="evidence" value="ECO:0007669"/>
    <property type="project" value="TreeGrafter"/>
</dbReference>
<dbReference type="InterPro" id="IPR020550">
    <property type="entry name" value="Inositol_monophosphatase_CS"/>
</dbReference>
<evidence type="ECO:0000256" key="2">
    <source>
        <dbReference type="ARBA" id="ARBA00022723"/>
    </source>
</evidence>
<evidence type="ECO:0000256" key="1">
    <source>
        <dbReference type="ARBA" id="ARBA00009759"/>
    </source>
</evidence>
<evidence type="ECO:0000256" key="3">
    <source>
        <dbReference type="ARBA" id="ARBA00022842"/>
    </source>
</evidence>
<keyword evidence="3 4" id="KW-0460">Magnesium</keyword>
<dbReference type="Pfam" id="PF00459">
    <property type="entry name" value="Inositol_P"/>
    <property type="match status" value="1"/>
</dbReference>
<evidence type="ECO:0000256" key="4">
    <source>
        <dbReference type="PIRSR" id="PIRSR600760-2"/>
    </source>
</evidence>
<reference evidence="5 6" key="1">
    <citation type="submission" date="2018-06" db="EMBL/GenBank/DDBJ databases">
        <title>Genomic Encyclopedia of Type Strains, Phase III (KMG-III): the genomes of soil and plant-associated and newly described type strains.</title>
        <authorList>
            <person name="Whitman W."/>
        </authorList>
    </citation>
    <scope>NUCLEOTIDE SEQUENCE [LARGE SCALE GENOMIC DNA]</scope>
    <source>
        <strain evidence="5 6">CECT 9025</strain>
    </source>
</reference>
<keyword evidence="6" id="KW-1185">Reference proteome</keyword>
<dbReference type="OrthoDB" id="9785695at2"/>
<evidence type="ECO:0000313" key="5">
    <source>
        <dbReference type="EMBL" id="PYE84645.1"/>
    </source>
</evidence>
<sequence>MQATDAAADRDLLVEAVQAAGALAKGFSDPVAWDKPGAAGPVSEADLASNALLRERLTAARPDYGWLSEESEDDPARLAARRVFVVDPIDGTRAYLAGQADWGVSVAVAEDGVPLAAAVVMPVRGLIYAAARGCGATLNGDAIAVGLEEDLGGSRVLASGLAQNPAQWKGGVRPAFRRHFRSSLAYRMCLVAEGRFDAMIAVRPSWEWDIAAGALIVAEAGGVVTDRGGAPLRFNGARPLLNGVIAAGAPLHRQLADALVPEQPPVAAAPPA</sequence>
<dbReference type="AlphaFoldDB" id="A0A318STF6"/>
<feature type="binding site" evidence="4">
    <location>
        <position position="69"/>
    </location>
    <ligand>
        <name>Mg(2+)</name>
        <dbReference type="ChEBI" id="CHEBI:18420"/>
        <label>1</label>
        <note>catalytic</note>
    </ligand>
</feature>
<protein>
    <submittedName>
        <fullName evidence="5">Myo-inositol-1(Or 4)-monophosphatase</fullName>
    </submittedName>
</protein>
<feature type="binding site" evidence="4">
    <location>
        <position position="90"/>
    </location>
    <ligand>
        <name>Mg(2+)</name>
        <dbReference type="ChEBI" id="CHEBI:18420"/>
        <label>2</label>
    </ligand>
</feature>
<dbReference type="PANTHER" id="PTHR20854:SF4">
    <property type="entry name" value="INOSITOL-1-MONOPHOSPHATASE-RELATED"/>
    <property type="match status" value="1"/>
</dbReference>
<feature type="binding site" evidence="4">
    <location>
        <position position="87"/>
    </location>
    <ligand>
        <name>Mg(2+)</name>
        <dbReference type="ChEBI" id="CHEBI:18420"/>
        <label>1</label>
        <note>catalytic</note>
    </ligand>
</feature>
<comment type="caution">
    <text evidence="5">The sequence shown here is derived from an EMBL/GenBank/DDBJ whole genome shotgun (WGS) entry which is preliminary data.</text>
</comment>
<comment type="cofactor">
    <cofactor evidence="4">
        <name>Mg(2+)</name>
        <dbReference type="ChEBI" id="CHEBI:18420"/>
    </cofactor>
</comment>
<dbReference type="RefSeq" id="WP_110813720.1">
    <property type="nucleotide sequence ID" value="NZ_QJTE01000002.1"/>
</dbReference>
<feature type="binding site" evidence="4">
    <location>
        <position position="209"/>
    </location>
    <ligand>
        <name>Mg(2+)</name>
        <dbReference type="ChEBI" id="CHEBI:18420"/>
        <label>1</label>
        <note>catalytic</note>
    </ligand>
</feature>
<dbReference type="GO" id="GO:0046872">
    <property type="term" value="F:metal ion binding"/>
    <property type="evidence" value="ECO:0007669"/>
    <property type="project" value="UniProtKB-KW"/>
</dbReference>
<dbReference type="Proteomes" id="UP000248311">
    <property type="component" value="Unassembled WGS sequence"/>
</dbReference>
<dbReference type="PANTHER" id="PTHR20854">
    <property type="entry name" value="INOSITOL MONOPHOSPHATASE"/>
    <property type="match status" value="1"/>
</dbReference>